<dbReference type="PANTHER" id="PTHR32305">
    <property type="match status" value="1"/>
</dbReference>
<name>A0A1B8QMT7_MORNO</name>
<dbReference type="CDD" id="cd00118">
    <property type="entry name" value="LysM"/>
    <property type="match status" value="1"/>
</dbReference>
<dbReference type="PANTHER" id="PTHR32305:SF15">
    <property type="entry name" value="PROTEIN RHSA-RELATED"/>
    <property type="match status" value="1"/>
</dbReference>
<evidence type="ECO:0000259" key="2">
    <source>
        <dbReference type="Pfam" id="PF25023"/>
    </source>
</evidence>
<proteinExistence type="predicted"/>
<dbReference type="RefSeq" id="WP_067007856.1">
    <property type="nucleotide sequence ID" value="NZ_CP065728.1"/>
</dbReference>
<dbReference type="InterPro" id="IPR056823">
    <property type="entry name" value="TEN-like_YD-shell"/>
</dbReference>
<sequence>MFVNTQAYSIHTDHLGTPKQITDQNQETVWSIEMDTFGETKSIDSKDDFTFNLRFAGQYFDQESGYHYNYHRYYDPKIGRYLTSDPIGLNGGSLNTYAYVDNEIWGLVDPWGLLSYNPYTRNFTIDKGDTLQSIGKEFGISDVDLTKLNPQFFANPKDITKFKQDTFVAGAIIKAPYAKNINAFKIAVSLIGSTKYAHSVQNGRFKENTNKCNLFVYDVLTRAGFSTVPSRKAYGIFDMPATAESLAEGNFPNSRIVSIDEARIGDVMSWKVNYRDATGHTTIYTGKVNILWRDSNQDLTRKPHQYGTIGAGEHAVNYRRHDEEAMSNYPLDKAKIRRIDQ</sequence>
<dbReference type="AlphaFoldDB" id="A0A1B8QMT7"/>
<dbReference type="PRINTS" id="PR00394">
    <property type="entry name" value="RHSPROTEIN"/>
</dbReference>
<dbReference type="Pfam" id="PF25023">
    <property type="entry name" value="TEN_YD-shell"/>
    <property type="match status" value="1"/>
</dbReference>
<keyword evidence="6" id="KW-1185">Reference proteome</keyword>
<dbReference type="InterPro" id="IPR022385">
    <property type="entry name" value="Rhs_assc_core"/>
</dbReference>
<evidence type="ECO:0000256" key="1">
    <source>
        <dbReference type="ARBA" id="ARBA00022737"/>
    </source>
</evidence>
<dbReference type="Gene3D" id="2.180.10.10">
    <property type="entry name" value="RHS repeat-associated core"/>
    <property type="match status" value="1"/>
</dbReference>
<evidence type="ECO:0000313" key="6">
    <source>
        <dbReference type="Proteomes" id="UP000594834"/>
    </source>
</evidence>
<evidence type="ECO:0000313" key="4">
    <source>
        <dbReference type="EMBL" id="QPT45490.1"/>
    </source>
</evidence>
<organism evidence="3 5">
    <name type="scientific">Moraxella nonliquefaciens</name>
    <dbReference type="NCBI Taxonomy" id="478"/>
    <lineage>
        <taxon>Bacteria</taxon>
        <taxon>Pseudomonadati</taxon>
        <taxon>Pseudomonadota</taxon>
        <taxon>Gammaproteobacteria</taxon>
        <taxon>Moraxellales</taxon>
        <taxon>Moraxellaceae</taxon>
        <taxon>Moraxella</taxon>
    </lineage>
</organism>
<evidence type="ECO:0000313" key="5">
    <source>
        <dbReference type="Proteomes" id="UP000092575"/>
    </source>
</evidence>
<dbReference type="NCBIfam" id="TIGR03696">
    <property type="entry name" value="Rhs_assc_core"/>
    <property type="match status" value="1"/>
</dbReference>
<dbReference type="EMBL" id="CP065728">
    <property type="protein sequence ID" value="QPT45490.1"/>
    <property type="molecule type" value="Genomic_DNA"/>
</dbReference>
<evidence type="ECO:0000313" key="3">
    <source>
        <dbReference type="EMBL" id="OBX85158.1"/>
    </source>
</evidence>
<dbReference type="InterPro" id="IPR050708">
    <property type="entry name" value="T6SS_VgrG/RHS"/>
</dbReference>
<dbReference type="EMBL" id="LXTW01000010">
    <property type="protein sequence ID" value="OBX85158.1"/>
    <property type="molecule type" value="Genomic_DNA"/>
</dbReference>
<reference evidence="3 5" key="1">
    <citation type="submission" date="2016-05" db="EMBL/GenBank/DDBJ databases">
        <title>Draft genome sequence of Moraxella nonliquefaciens CCUG 348T.</title>
        <authorList>
            <person name="Salva-Serra F."/>
            <person name="Engstrom-Jakobsson H."/>
            <person name="Thorell K."/>
            <person name="Gonzales-Siles L."/>
            <person name="Karlsson R."/>
            <person name="Boulund F."/>
            <person name="Engstrand L."/>
            <person name="Kristiansson E."/>
            <person name="Moore E."/>
        </authorList>
    </citation>
    <scope>NUCLEOTIDE SEQUENCE [LARGE SCALE GENOMIC DNA]</scope>
    <source>
        <strain evidence="3 5">CCUG 348</strain>
    </source>
</reference>
<gene>
    <name evidence="3" type="ORF">A7456_10375</name>
    <name evidence="4" type="ORF">I6G26_05810</name>
</gene>
<accession>A0A1B8QMT7</accession>
<protein>
    <submittedName>
        <fullName evidence="4">RHS domain-containing protein</fullName>
    </submittedName>
</protein>
<reference evidence="4 6" key="2">
    <citation type="submission" date="2020-12" db="EMBL/GenBank/DDBJ databases">
        <title>FDA dAtabase for Regulatory Grade micrObial Sequences (FDA-ARGOS): Supporting development and validation of Infectious Disease Dx tests.</title>
        <authorList>
            <person name="Sproer C."/>
            <person name="Gronow S."/>
            <person name="Severitt S."/>
            <person name="Schroder I."/>
            <person name="Tallon L."/>
            <person name="Sadzewicz L."/>
            <person name="Zhao X."/>
            <person name="Boylan J."/>
            <person name="Ott S."/>
            <person name="Bowen H."/>
            <person name="Vavikolanu K."/>
            <person name="Mehta A."/>
            <person name="Aluvathingal J."/>
            <person name="Nadendla S."/>
            <person name="Lowell S."/>
            <person name="Myers T."/>
            <person name="Yan Y."/>
            <person name="Sichtig H."/>
        </authorList>
    </citation>
    <scope>NUCLEOTIDE SEQUENCE [LARGE SCALE GENOMIC DNA]</scope>
    <source>
        <strain evidence="4 6">FDAARGOS_869</strain>
    </source>
</reference>
<dbReference type="InterPro" id="IPR018392">
    <property type="entry name" value="LysM"/>
</dbReference>
<keyword evidence="1" id="KW-0677">Repeat</keyword>
<feature type="domain" description="Teneurin-like YD-shell" evidence="2">
    <location>
        <begin position="4"/>
        <end position="85"/>
    </location>
</feature>
<dbReference type="Proteomes" id="UP000092575">
    <property type="component" value="Unassembled WGS sequence"/>
</dbReference>
<dbReference type="Proteomes" id="UP000594834">
    <property type="component" value="Chromosome"/>
</dbReference>
<dbReference type="STRING" id="478.A7456_10375"/>